<dbReference type="EMBL" id="JAYWIO010000003">
    <property type="protein sequence ID" value="KAK7274737.1"/>
    <property type="molecule type" value="Genomic_DNA"/>
</dbReference>
<feature type="compositionally biased region" description="Polar residues" evidence="1">
    <location>
        <begin position="1"/>
        <end position="16"/>
    </location>
</feature>
<dbReference type="PANTHER" id="PTHR36034">
    <property type="entry name" value="EXPRESSED PROTEIN"/>
    <property type="match status" value="1"/>
</dbReference>
<dbReference type="Proteomes" id="UP001372338">
    <property type="component" value="Unassembled WGS sequence"/>
</dbReference>
<gene>
    <name evidence="2" type="ORF">RIF29_15835</name>
</gene>
<feature type="region of interest" description="Disordered" evidence="1">
    <location>
        <begin position="138"/>
        <end position="176"/>
    </location>
</feature>
<organism evidence="2 3">
    <name type="scientific">Crotalaria pallida</name>
    <name type="common">Smooth rattlebox</name>
    <name type="synonym">Crotalaria striata</name>
    <dbReference type="NCBI Taxonomy" id="3830"/>
    <lineage>
        <taxon>Eukaryota</taxon>
        <taxon>Viridiplantae</taxon>
        <taxon>Streptophyta</taxon>
        <taxon>Embryophyta</taxon>
        <taxon>Tracheophyta</taxon>
        <taxon>Spermatophyta</taxon>
        <taxon>Magnoliopsida</taxon>
        <taxon>eudicotyledons</taxon>
        <taxon>Gunneridae</taxon>
        <taxon>Pentapetalae</taxon>
        <taxon>rosids</taxon>
        <taxon>fabids</taxon>
        <taxon>Fabales</taxon>
        <taxon>Fabaceae</taxon>
        <taxon>Papilionoideae</taxon>
        <taxon>50 kb inversion clade</taxon>
        <taxon>genistoids sensu lato</taxon>
        <taxon>core genistoids</taxon>
        <taxon>Crotalarieae</taxon>
        <taxon>Crotalaria</taxon>
    </lineage>
</organism>
<feature type="compositionally biased region" description="Low complexity" evidence="1">
    <location>
        <begin position="149"/>
        <end position="168"/>
    </location>
</feature>
<dbReference type="AlphaFoldDB" id="A0AAN9FDZ3"/>
<keyword evidence="3" id="KW-1185">Reference proteome</keyword>
<evidence type="ECO:0000256" key="1">
    <source>
        <dbReference type="SAM" id="MobiDB-lite"/>
    </source>
</evidence>
<protein>
    <submittedName>
        <fullName evidence="2">Uncharacterized protein</fullName>
    </submittedName>
</protein>
<feature type="compositionally biased region" description="Low complexity" evidence="1">
    <location>
        <begin position="332"/>
        <end position="349"/>
    </location>
</feature>
<accession>A0AAN9FDZ3</accession>
<dbReference type="PANTHER" id="PTHR36034:SF2">
    <property type="entry name" value="EXPRESSED PROTEIN"/>
    <property type="match status" value="1"/>
</dbReference>
<comment type="caution">
    <text evidence="2">The sequence shown here is derived from an EMBL/GenBank/DDBJ whole genome shotgun (WGS) entry which is preliminary data.</text>
</comment>
<feature type="region of interest" description="Disordered" evidence="1">
    <location>
        <begin position="1"/>
        <end position="27"/>
    </location>
</feature>
<proteinExistence type="predicted"/>
<sequence length="809" mass="87999">MNFLMRSTASVYSERSSVPEPRADTHRRSLTASCLETVMMSEDPFDSSSNGFDSANELPAAVDKHVDVSDQEGCIAIPCKELPENWNHVPDMQSLCSLDRSFLLPGEQVHILACLSACKQDAESITPFKVAALMSENGTSHNPEEENGNIENRNNSASGEGEPSTSGEEQPEDVSHDESLIRMEVHKRQTALLQKFENSHFFVRISESDEPLWSKKGSSENFTSKIKIKETSLSSTSAVIDRGDFNATISGGVARNSVKCCALPNGDVVVLLQVNVGVNFLRDPCIEILQFEKCQERIPSPDNQANAVYTDQDPCAELLNWVLPLDNTLPNRSLSSPRSTSNSGISSSSQRPNLSASSGSLFGNFRSYSMSSLPQGTTAPPVPVKAASSKPSFDVEDWDQIPSQKFLRKKTGLEGLLSFRGVSLKRDRFSVCCGLEGNYTPGRRWRRKLEIVQPVEIHSSVANCNSEDLLCVQIKNVAPVHTPDIVIFIDAITIVLEESSKSGPPSSSPISCIEAGNDHSLPNLSLRRGEEHSFILKPAISIWKSLKVQNNRSSQLSKLQIGNKSSKLSLDGRKIASINDQYAIMVSCRCNYTASRLFFKQPTSWRPVTSRDIMISVATEMSGQSSGPFERTRELPAQILTLEASNLTSEDLTLTVLAPASFAAPPSVVSLNSPTTPRSTFIGFAEFVGRVVNGEKGIGATHGQSFTSNLKGNGKESFDGERQEASSSDDVIPRSGLSFTHLWLQSKVPLGCVPSQSIATTKLELLPLTDGIITLDSLQIHVKEKGVTYVPEGSLKINATSGISKGIII</sequence>
<reference evidence="2 3" key="1">
    <citation type="submission" date="2024-01" db="EMBL/GenBank/DDBJ databases">
        <title>The genomes of 5 underutilized Papilionoideae crops provide insights into root nodulation and disease resistanc.</title>
        <authorList>
            <person name="Yuan L."/>
        </authorList>
    </citation>
    <scope>NUCLEOTIDE SEQUENCE [LARGE SCALE GENOMIC DNA]</scope>
    <source>
        <strain evidence="2">ZHUSHIDOU_FW_LH</strain>
        <tissue evidence="2">Leaf</tissue>
    </source>
</reference>
<feature type="region of interest" description="Disordered" evidence="1">
    <location>
        <begin position="703"/>
        <end position="730"/>
    </location>
</feature>
<evidence type="ECO:0000313" key="2">
    <source>
        <dbReference type="EMBL" id="KAK7274737.1"/>
    </source>
</evidence>
<evidence type="ECO:0000313" key="3">
    <source>
        <dbReference type="Proteomes" id="UP001372338"/>
    </source>
</evidence>
<feature type="region of interest" description="Disordered" evidence="1">
    <location>
        <begin position="332"/>
        <end position="356"/>
    </location>
</feature>
<name>A0AAN9FDZ3_CROPI</name>
<feature type="compositionally biased region" description="Basic and acidic residues" evidence="1">
    <location>
        <begin position="713"/>
        <end position="724"/>
    </location>
</feature>